<name>A0A225E629_9BACT</name>
<evidence type="ECO:0000313" key="3">
    <source>
        <dbReference type="EMBL" id="OWK44959.1"/>
    </source>
</evidence>
<comment type="caution">
    <text evidence="3">The sequence shown here is derived from an EMBL/GenBank/DDBJ whole genome shotgun (WGS) entry which is preliminary data.</text>
</comment>
<dbReference type="InterPro" id="IPR011335">
    <property type="entry name" value="Restrct_endonuc-II-like"/>
</dbReference>
<keyword evidence="1" id="KW-0175">Coiled coil</keyword>
<organism evidence="3 4">
    <name type="scientific">Fimbriiglobus ruber</name>
    <dbReference type="NCBI Taxonomy" id="1908690"/>
    <lineage>
        <taxon>Bacteria</taxon>
        <taxon>Pseudomonadati</taxon>
        <taxon>Planctomycetota</taxon>
        <taxon>Planctomycetia</taxon>
        <taxon>Gemmatales</taxon>
        <taxon>Gemmataceae</taxon>
        <taxon>Fimbriiglobus</taxon>
    </lineage>
</organism>
<dbReference type="AlphaFoldDB" id="A0A225E629"/>
<dbReference type="SUPFAM" id="SSF52980">
    <property type="entry name" value="Restriction endonuclease-like"/>
    <property type="match status" value="1"/>
</dbReference>
<sequence length="227" mass="25816">MATARDIRPRKINYPSRDGKPIAETPIHVRVLFDTFARLEAHFAARDDVYIGPNMFVYYVEGDPKKRLSPDVYVALGVVNGRESRDTFQTWKEGVFPSVVFEFTSKSTKREDLVTKFGIYQDVWRVAEYFLFDPRDEYLKPSLRGFRRAQDGSLKPMKAVGGVLTSQKLGVTLGRDGALLQLRETGQEILTAAEAEAARERKRANLAEAEVARLRAELEALRRPHKP</sequence>
<reference evidence="4" key="1">
    <citation type="submission" date="2017-06" db="EMBL/GenBank/DDBJ databases">
        <title>Genome analysis of Fimbriiglobus ruber SP5, the first member of the order Planctomycetales with confirmed chitinolytic capability.</title>
        <authorList>
            <person name="Ravin N.V."/>
            <person name="Rakitin A.L."/>
            <person name="Ivanova A.A."/>
            <person name="Beletsky A.V."/>
            <person name="Kulichevskaya I.S."/>
            <person name="Mardanov A.V."/>
            <person name="Dedysh S.N."/>
        </authorList>
    </citation>
    <scope>NUCLEOTIDE SEQUENCE [LARGE SCALE GENOMIC DNA]</scope>
    <source>
        <strain evidence="4">SP5</strain>
    </source>
</reference>
<dbReference type="RefSeq" id="WP_088252747.1">
    <property type="nucleotide sequence ID" value="NZ_NIDE01000002.1"/>
</dbReference>
<keyword evidence="4" id="KW-1185">Reference proteome</keyword>
<feature type="coiled-coil region" evidence="1">
    <location>
        <begin position="190"/>
        <end position="224"/>
    </location>
</feature>
<feature type="domain" description="Putative restriction endonuclease" evidence="2">
    <location>
        <begin position="11"/>
        <end position="158"/>
    </location>
</feature>
<dbReference type="InterPro" id="IPR012296">
    <property type="entry name" value="Nuclease_put_TT1808"/>
</dbReference>
<dbReference type="PANTHER" id="PTHR33352">
    <property type="entry name" value="SLR1095 PROTEIN"/>
    <property type="match status" value="1"/>
</dbReference>
<gene>
    <name evidence="3" type="ORF">FRUB_01290</name>
</gene>
<dbReference type="PANTHER" id="PTHR33352:SF2">
    <property type="entry name" value="SLL0995 PROTEIN"/>
    <property type="match status" value="1"/>
</dbReference>
<evidence type="ECO:0000259" key="2">
    <source>
        <dbReference type="Pfam" id="PF05685"/>
    </source>
</evidence>
<dbReference type="OrthoDB" id="529629at2"/>
<accession>A0A225E629</accession>
<dbReference type="CDD" id="cd06260">
    <property type="entry name" value="DUF820-like"/>
    <property type="match status" value="1"/>
</dbReference>
<dbReference type="Gene3D" id="3.90.1570.10">
    <property type="entry name" value="tt1808, chain A"/>
    <property type="match status" value="1"/>
</dbReference>
<evidence type="ECO:0000256" key="1">
    <source>
        <dbReference type="SAM" id="Coils"/>
    </source>
</evidence>
<dbReference type="EMBL" id="NIDE01000002">
    <property type="protein sequence ID" value="OWK44959.1"/>
    <property type="molecule type" value="Genomic_DNA"/>
</dbReference>
<dbReference type="Pfam" id="PF05685">
    <property type="entry name" value="Uma2"/>
    <property type="match status" value="1"/>
</dbReference>
<proteinExistence type="predicted"/>
<evidence type="ECO:0000313" key="4">
    <source>
        <dbReference type="Proteomes" id="UP000214646"/>
    </source>
</evidence>
<dbReference type="Proteomes" id="UP000214646">
    <property type="component" value="Unassembled WGS sequence"/>
</dbReference>
<protein>
    <recommendedName>
        <fullName evidence="2">Putative restriction endonuclease domain-containing protein</fullName>
    </recommendedName>
</protein>
<dbReference type="InterPro" id="IPR008538">
    <property type="entry name" value="Uma2"/>
</dbReference>